<dbReference type="InterPro" id="IPR000961">
    <property type="entry name" value="AGC-kinase_C"/>
</dbReference>
<keyword evidence="12" id="KW-0460">Magnesium</keyword>
<evidence type="ECO:0000256" key="19">
    <source>
        <dbReference type="PROSITE-ProRule" id="PRU10141"/>
    </source>
</evidence>
<dbReference type="EMBL" id="HBER01031777">
    <property type="protein sequence ID" value="CAD8540700.1"/>
    <property type="molecule type" value="Transcribed_RNA"/>
</dbReference>
<organism evidence="24">
    <name type="scientific">Calcidiscus leptoporus</name>
    <dbReference type="NCBI Taxonomy" id="127549"/>
    <lineage>
        <taxon>Eukaryota</taxon>
        <taxon>Haptista</taxon>
        <taxon>Haptophyta</taxon>
        <taxon>Prymnesiophyceae</taxon>
        <taxon>Coccolithales</taxon>
        <taxon>Calcidiscaceae</taxon>
        <taxon>Calcidiscus</taxon>
    </lineage>
</organism>
<dbReference type="InterPro" id="IPR008271">
    <property type="entry name" value="Ser/Thr_kinase_AS"/>
</dbReference>
<feature type="domain" description="Cyclic nucleotide-binding" evidence="22">
    <location>
        <begin position="53"/>
        <end position="172"/>
    </location>
</feature>
<evidence type="ECO:0000256" key="7">
    <source>
        <dbReference type="ARBA" id="ARBA00022679"/>
    </source>
</evidence>
<dbReference type="FunFam" id="3.30.200.20:FF:000042">
    <property type="entry name" value="Aurora kinase A"/>
    <property type="match status" value="1"/>
</dbReference>
<comment type="catalytic activity">
    <reaction evidence="16">
        <text>L-seryl-[protein] + ATP = O-phospho-L-seryl-[protein] + ADP + H(+)</text>
        <dbReference type="Rhea" id="RHEA:17989"/>
        <dbReference type="Rhea" id="RHEA-COMP:9863"/>
        <dbReference type="Rhea" id="RHEA-COMP:11604"/>
        <dbReference type="ChEBI" id="CHEBI:15378"/>
        <dbReference type="ChEBI" id="CHEBI:29999"/>
        <dbReference type="ChEBI" id="CHEBI:30616"/>
        <dbReference type="ChEBI" id="CHEBI:83421"/>
        <dbReference type="ChEBI" id="CHEBI:456216"/>
        <dbReference type="EC" id="2.7.11.12"/>
    </reaction>
</comment>
<evidence type="ECO:0000256" key="15">
    <source>
        <dbReference type="ARBA" id="ARBA00047298"/>
    </source>
</evidence>
<dbReference type="InterPro" id="IPR014710">
    <property type="entry name" value="RmlC-like_jellyroll"/>
</dbReference>
<dbReference type="InterPro" id="IPR000719">
    <property type="entry name" value="Prot_kinase_dom"/>
</dbReference>
<accession>A0A7S0J4A9</accession>
<keyword evidence="11 18" id="KW-0067">ATP-binding</keyword>
<keyword evidence="10" id="KW-0418">Kinase</keyword>
<evidence type="ECO:0000256" key="13">
    <source>
        <dbReference type="ARBA" id="ARBA00022992"/>
    </source>
</evidence>
<keyword evidence="4" id="KW-0963">Cytoplasm</keyword>
<comment type="catalytic activity">
    <reaction evidence="15">
        <text>L-threonyl-[protein] + ATP = O-phospho-L-threonyl-[protein] + ADP + H(+)</text>
        <dbReference type="Rhea" id="RHEA:46608"/>
        <dbReference type="Rhea" id="RHEA-COMP:11060"/>
        <dbReference type="Rhea" id="RHEA-COMP:11605"/>
        <dbReference type="ChEBI" id="CHEBI:15378"/>
        <dbReference type="ChEBI" id="CHEBI:30013"/>
        <dbReference type="ChEBI" id="CHEBI:30616"/>
        <dbReference type="ChEBI" id="CHEBI:61977"/>
        <dbReference type="ChEBI" id="CHEBI:456216"/>
        <dbReference type="EC" id="2.7.11.12"/>
    </reaction>
</comment>
<dbReference type="GO" id="GO:0030553">
    <property type="term" value="F:cGMP binding"/>
    <property type="evidence" value="ECO:0007669"/>
    <property type="project" value="UniProtKB-KW"/>
</dbReference>
<evidence type="ECO:0000256" key="3">
    <source>
        <dbReference type="ARBA" id="ARBA00012428"/>
    </source>
</evidence>
<evidence type="ECO:0000256" key="20">
    <source>
        <dbReference type="SAM" id="MobiDB-lite"/>
    </source>
</evidence>
<dbReference type="Pfam" id="PF00069">
    <property type="entry name" value="Pkinase"/>
    <property type="match status" value="1"/>
</dbReference>
<evidence type="ECO:0000256" key="1">
    <source>
        <dbReference type="ARBA" id="ARBA00001946"/>
    </source>
</evidence>
<dbReference type="SMART" id="SM00133">
    <property type="entry name" value="S_TK_X"/>
    <property type="match status" value="1"/>
</dbReference>
<dbReference type="GO" id="GO:0004691">
    <property type="term" value="F:cAMP-dependent protein kinase activity"/>
    <property type="evidence" value="ECO:0007669"/>
    <property type="project" value="TreeGrafter"/>
</dbReference>
<dbReference type="PIRSF" id="PIRSF000559">
    <property type="entry name" value="cGMP-dep_kinase"/>
    <property type="match status" value="1"/>
</dbReference>
<dbReference type="EC" id="2.7.11.12" evidence="3"/>
<evidence type="ECO:0000256" key="5">
    <source>
        <dbReference type="ARBA" id="ARBA00022527"/>
    </source>
</evidence>
<dbReference type="PROSITE" id="PS50011">
    <property type="entry name" value="PROTEIN_KINASE_DOM"/>
    <property type="match status" value="1"/>
</dbReference>
<dbReference type="PROSITE" id="PS00889">
    <property type="entry name" value="CNMP_BINDING_2"/>
    <property type="match status" value="1"/>
</dbReference>
<dbReference type="PANTHER" id="PTHR24353">
    <property type="entry name" value="CYCLIC NUCLEOTIDE-DEPENDENT PROTEIN KINASE"/>
    <property type="match status" value="1"/>
</dbReference>
<keyword evidence="6" id="KW-0140">cGMP</keyword>
<feature type="domain" description="AGC-kinase C-terminal" evidence="23">
    <location>
        <begin position="695"/>
        <end position="753"/>
    </location>
</feature>
<keyword evidence="7" id="KW-0808">Transferase</keyword>
<evidence type="ECO:0000256" key="14">
    <source>
        <dbReference type="ARBA" id="ARBA00024113"/>
    </source>
</evidence>
<feature type="domain" description="Protein kinase" evidence="21">
    <location>
        <begin position="440"/>
        <end position="694"/>
    </location>
</feature>
<dbReference type="PRINTS" id="PR00103">
    <property type="entry name" value="CAMPKINASE"/>
</dbReference>
<name>A0A7S0J4A9_9EUKA</name>
<dbReference type="SMART" id="SM00100">
    <property type="entry name" value="cNMP"/>
    <property type="match status" value="3"/>
</dbReference>
<reference evidence="24" key="1">
    <citation type="submission" date="2021-01" db="EMBL/GenBank/DDBJ databases">
        <authorList>
            <person name="Corre E."/>
            <person name="Pelletier E."/>
            <person name="Niang G."/>
            <person name="Scheremetjew M."/>
            <person name="Finn R."/>
            <person name="Kale V."/>
            <person name="Holt S."/>
            <person name="Cochrane G."/>
            <person name="Meng A."/>
            <person name="Brown T."/>
            <person name="Cohen L."/>
        </authorList>
    </citation>
    <scope>NUCLEOTIDE SEQUENCE</scope>
    <source>
        <strain evidence="24">RCC1130</strain>
    </source>
</reference>
<comment type="cofactor">
    <cofactor evidence="1">
        <name>Mg(2+)</name>
        <dbReference type="ChEBI" id="CHEBI:18420"/>
    </cofactor>
</comment>
<keyword evidence="13" id="KW-0142">cGMP-binding</keyword>
<dbReference type="GO" id="GO:0004692">
    <property type="term" value="F:cGMP-dependent protein kinase activity"/>
    <property type="evidence" value="ECO:0007669"/>
    <property type="project" value="UniProtKB-EC"/>
</dbReference>
<evidence type="ECO:0000256" key="11">
    <source>
        <dbReference type="ARBA" id="ARBA00022840"/>
    </source>
</evidence>
<dbReference type="Pfam" id="PF00027">
    <property type="entry name" value="cNMP_binding"/>
    <property type="match status" value="3"/>
</dbReference>
<feature type="region of interest" description="Disordered" evidence="20">
    <location>
        <begin position="1"/>
        <end position="22"/>
    </location>
</feature>
<evidence type="ECO:0000313" key="24">
    <source>
        <dbReference type="EMBL" id="CAD8540700.1"/>
    </source>
</evidence>
<dbReference type="SUPFAM" id="SSF56112">
    <property type="entry name" value="Protein kinase-like (PK-like)"/>
    <property type="match status" value="1"/>
</dbReference>
<feature type="compositionally biased region" description="Basic and acidic residues" evidence="20">
    <location>
        <begin position="1"/>
        <end position="20"/>
    </location>
</feature>
<dbReference type="FunFam" id="1.10.510.10:FF:000005">
    <property type="entry name" value="cAMP-dependent protein kinase catalytic subunit alpha"/>
    <property type="match status" value="1"/>
</dbReference>
<dbReference type="InterPro" id="IPR018490">
    <property type="entry name" value="cNMP-bd_dom_sf"/>
</dbReference>
<dbReference type="InterPro" id="IPR000595">
    <property type="entry name" value="cNMP-bd_dom"/>
</dbReference>
<evidence type="ECO:0000259" key="23">
    <source>
        <dbReference type="PROSITE" id="PS51285"/>
    </source>
</evidence>
<keyword evidence="9 18" id="KW-0547">Nucleotide-binding</keyword>
<comment type="similarity">
    <text evidence="2">Belongs to the protein kinase superfamily. AGC Ser/Thr protein kinase family. cGMP subfamily.</text>
</comment>
<evidence type="ECO:0000256" key="16">
    <source>
        <dbReference type="ARBA" id="ARBA00047462"/>
    </source>
</evidence>
<evidence type="ECO:0000256" key="12">
    <source>
        <dbReference type="ARBA" id="ARBA00022842"/>
    </source>
</evidence>
<evidence type="ECO:0000256" key="8">
    <source>
        <dbReference type="ARBA" id="ARBA00022723"/>
    </source>
</evidence>
<dbReference type="PROSITE" id="PS00108">
    <property type="entry name" value="PROTEIN_KINASE_ST"/>
    <property type="match status" value="1"/>
</dbReference>
<dbReference type="PROSITE" id="PS51285">
    <property type="entry name" value="AGC_KINASE_CTER"/>
    <property type="match status" value="1"/>
</dbReference>
<feature type="domain" description="Cyclic nucleotide-binding" evidence="22">
    <location>
        <begin position="175"/>
        <end position="296"/>
    </location>
</feature>
<dbReference type="SMART" id="SM00220">
    <property type="entry name" value="S_TKc"/>
    <property type="match status" value="1"/>
</dbReference>
<dbReference type="CDD" id="cd00038">
    <property type="entry name" value="CAP_ED"/>
    <property type="match status" value="3"/>
</dbReference>
<keyword evidence="5" id="KW-0723">Serine/threonine-protein kinase</keyword>
<evidence type="ECO:0000256" key="4">
    <source>
        <dbReference type="ARBA" id="ARBA00022490"/>
    </source>
</evidence>
<dbReference type="GO" id="GO:0046872">
    <property type="term" value="F:metal ion binding"/>
    <property type="evidence" value="ECO:0007669"/>
    <property type="project" value="UniProtKB-KW"/>
</dbReference>
<feature type="domain" description="Cyclic nucleotide-binding" evidence="22">
    <location>
        <begin position="305"/>
        <end position="413"/>
    </location>
</feature>
<dbReference type="InterPro" id="IPR011009">
    <property type="entry name" value="Kinase-like_dom_sf"/>
</dbReference>
<dbReference type="GO" id="GO:0009653">
    <property type="term" value="P:anatomical structure morphogenesis"/>
    <property type="evidence" value="ECO:0007669"/>
    <property type="project" value="UniProtKB-ARBA"/>
</dbReference>
<dbReference type="Gene3D" id="3.30.200.20">
    <property type="entry name" value="Phosphorylase Kinase, domain 1"/>
    <property type="match status" value="1"/>
</dbReference>
<dbReference type="GO" id="GO:0005524">
    <property type="term" value="F:ATP binding"/>
    <property type="evidence" value="ECO:0007669"/>
    <property type="project" value="UniProtKB-UniRule"/>
</dbReference>
<evidence type="ECO:0000256" key="9">
    <source>
        <dbReference type="ARBA" id="ARBA00022741"/>
    </source>
</evidence>
<proteinExistence type="inferred from homology"/>
<dbReference type="Gene3D" id="2.60.120.10">
    <property type="entry name" value="Jelly Rolls"/>
    <property type="match status" value="3"/>
</dbReference>
<evidence type="ECO:0000256" key="10">
    <source>
        <dbReference type="ARBA" id="ARBA00022777"/>
    </source>
</evidence>
<dbReference type="InterPro" id="IPR002374">
    <property type="entry name" value="cGMP_dep_kinase"/>
</dbReference>
<dbReference type="PANTHER" id="PTHR24353:SF37">
    <property type="entry name" value="CAMP-DEPENDENT PROTEIN KINASE CATALYTIC SUBUNIT PRKX"/>
    <property type="match status" value="1"/>
</dbReference>
<feature type="binding site" evidence="18 19">
    <location>
        <position position="469"/>
    </location>
    <ligand>
        <name>ATP</name>
        <dbReference type="ChEBI" id="CHEBI:30616"/>
    </ligand>
</feature>
<evidence type="ECO:0000256" key="18">
    <source>
        <dbReference type="PIRSR" id="PIRSR000559-2"/>
    </source>
</evidence>
<dbReference type="Gene3D" id="1.10.510.10">
    <property type="entry name" value="Transferase(Phosphotransferase) domain 1"/>
    <property type="match status" value="1"/>
</dbReference>
<dbReference type="InterPro" id="IPR018488">
    <property type="entry name" value="cNMP-bd_CS"/>
</dbReference>
<evidence type="ECO:0000256" key="17">
    <source>
        <dbReference type="PIRSR" id="PIRSR000559-1"/>
    </source>
</evidence>
<dbReference type="InterPro" id="IPR017441">
    <property type="entry name" value="Protein_kinase_ATP_BS"/>
</dbReference>
<evidence type="ECO:0000259" key="22">
    <source>
        <dbReference type="PROSITE" id="PS50042"/>
    </source>
</evidence>
<gene>
    <name evidence="24" type="ORF">CLEP1334_LOCUS15983</name>
</gene>
<evidence type="ECO:0000256" key="6">
    <source>
        <dbReference type="ARBA" id="ARBA00022535"/>
    </source>
</evidence>
<feature type="active site" description="Proton acceptor" evidence="17">
    <location>
        <position position="563"/>
    </location>
</feature>
<dbReference type="AlphaFoldDB" id="A0A7S0J4A9"/>
<dbReference type="SUPFAM" id="SSF51206">
    <property type="entry name" value="cAMP-binding domain-like"/>
    <property type="match status" value="3"/>
</dbReference>
<evidence type="ECO:0000259" key="21">
    <source>
        <dbReference type="PROSITE" id="PS50011"/>
    </source>
</evidence>
<dbReference type="PROSITE" id="PS00107">
    <property type="entry name" value="PROTEIN_KINASE_ATP"/>
    <property type="match status" value="1"/>
</dbReference>
<protein>
    <recommendedName>
        <fullName evidence="14">cGMP-dependent protein kinase</fullName>
        <ecNumber evidence="3">2.7.11.12</ecNumber>
    </recommendedName>
</protein>
<keyword evidence="8" id="KW-0479">Metal-binding</keyword>
<dbReference type="PROSITE" id="PS50042">
    <property type="entry name" value="CNMP_BINDING_3"/>
    <property type="match status" value="3"/>
</dbReference>
<evidence type="ECO:0000256" key="2">
    <source>
        <dbReference type="ARBA" id="ARBA00006352"/>
    </source>
</evidence>
<dbReference type="GO" id="GO:0005952">
    <property type="term" value="C:cAMP-dependent protein kinase complex"/>
    <property type="evidence" value="ECO:0007669"/>
    <property type="project" value="TreeGrafter"/>
</dbReference>
<feature type="binding site" evidence="18">
    <location>
        <begin position="446"/>
        <end position="454"/>
    </location>
    <ligand>
        <name>ATP</name>
        <dbReference type="ChEBI" id="CHEBI:30616"/>
    </ligand>
</feature>
<sequence length="753" mass="85048">MTERRMTATNRRREAVRGEATDDVEDMAYKPVVVEKTEEQKERLLEFISTNDLLKDVGAAQVQILVDTFVYQQCKVGDTIIEEGKEGNHFYMVDSGKFEVFISAKGPTPLDFVYEAGSTFGELALLYNSKRAATVKCKEDGGVWHLERRDFRHVVVKAESLQLNTATNFLKAVPVLSTLTDEQRAVLATSLQELNYAEGEYLLQQGQDADAMFFIKKGEVICHVVEDGAKKELLRLHEAEFFGESCLETGSDAKRKANVVAVGKVTVLKLEATTFKSLLGDLSDVVSKNLKLKVMEGFELSGTRIWPQLSIEEREKLLDSLTEKAYDAKAKIIEQGQPNNTFYIVKSGEIKVMNMPESGIFRTPRELATLHTGQFFGERALLTDEPANSTILAETAVVLYALDREAFTAIFGPLQTLIDAEIQRRDLQAQKPGAPAWEDLELRRILGVGTFGRVKLVVHKPTVQTYALKCMRKAQVVQMKQQQHVMHEKKILAMMDHPFILQLVATYQDKGELYMLLEVALGGELFTLLASKSPLPDQHARFYSSQVVSIFSYMHGLKVVYRDLKPENLLIDKEGYLKMVDFGFAKIITDRTWTLCGTPEYLAPEIILNKGHGFGADWWCVGILTFECLTGATPFVSNDPMEGYRKIIKCKVPWPHAIQPATRSFIDALLCVDPTRRLGALKNGSLDVRNHEWFKGLDWKKLDAKKLSAPHVPKIKSATDDSNFDRYEDEGIRNFPKDDFPRELFKDFAEVWV</sequence>